<sequence length="421" mass="47623">MYLLFRSGLLSRSGLLFRSGLLLISLCLLTVMTAKAKQTKTYQLQYHATINPDTEQAEVQITLPDAKLVNSINFRLDESFHSNVKGNGELELKDGRAIWQPPEKNARLSYTVELNHERSPGAYDSIYQKDFAIFRGDDLIPPAKVRTKPGAHSKATLTFELPQHWNSINSGWPKKDDRHFIIDNPERRFDRPTGWFIAGKLGTRREKLNGTHIAISAPQNSSVKRMDLVSFILMNWPQLHELVGELPPRILVVSAPDPMWRGGLSGPNSLFFHADRPMVSENGTSPLLHELFHTLTGITDKGNDDWIVEGLAEYYAIEILYRSGGLSEDRRERVFNWLADWSKDIKKLRGHSSTGQKTARAVILLEALAQEISEKTEREKSLDELTRALIKEKHVDLAMIKNIVENLIGTPSDTLDSPLLK</sequence>
<dbReference type="Proteomes" id="UP001501221">
    <property type="component" value="Unassembled WGS sequence"/>
</dbReference>
<comment type="caution">
    <text evidence="1">The sequence shown here is derived from an EMBL/GenBank/DDBJ whole genome shotgun (WGS) entry which is preliminary data.</text>
</comment>
<evidence type="ECO:0000313" key="2">
    <source>
        <dbReference type="Proteomes" id="UP001501221"/>
    </source>
</evidence>
<dbReference type="RefSeq" id="WP_343986685.1">
    <property type="nucleotide sequence ID" value="NZ_BAAAFM010000003.1"/>
</dbReference>
<gene>
    <name evidence="1" type="ORF">GCM10009123_07140</name>
</gene>
<dbReference type="EMBL" id="BAAAFM010000003">
    <property type="protein sequence ID" value="GAA0202491.1"/>
    <property type="molecule type" value="Genomic_DNA"/>
</dbReference>
<evidence type="ECO:0008006" key="3">
    <source>
        <dbReference type="Google" id="ProtNLM"/>
    </source>
</evidence>
<organism evidence="1 2">
    <name type="scientific">Kangiella japonica</name>
    <dbReference type="NCBI Taxonomy" id="647384"/>
    <lineage>
        <taxon>Bacteria</taxon>
        <taxon>Pseudomonadati</taxon>
        <taxon>Pseudomonadota</taxon>
        <taxon>Gammaproteobacteria</taxon>
        <taxon>Kangiellales</taxon>
        <taxon>Kangiellaceae</taxon>
        <taxon>Kangiella</taxon>
    </lineage>
</organism>
<proteinExistence type="predicted"/>
<protein>
    <recommendedName>
        <fullName evidence="3">Peptidase M61 catalytic domain-containing protein</fullName>
    </recommendedName>
</protein>
<keyword evidence="2" id="KW-1185">Reference proteome</keyword>
<name>A0ABN0SVH9_9GAMM</name>
<evidence type="ECO:0000313" key="1">
    <source>
        <dbReference type="EMBL" id="GAA0202491.1"/>
    </source>
</evidence>
<accession>A0ABN0SVH9</accession>
<reference evidence="1 2" key="1">
    <citation type="journal article" date="2019" name="Int. J. Syst. Evol. Microbiol.">
        <title>The Global Catalogue of Microorganisms (GCM) 10K type strain sequencing project: providing services to taxonomists for standard genome sequencing and annotation.</title>
        <authorList>
            <consortium name="The Broad Institute Genomics Platform"/>
            <consortium name="The Broad Institute Genome Sequencing Center for Infectious Disease"/>
            <person name="Wu L."/>
            <person name="Ma J."/>
        </authorList>
    </citation>
    <scope>NUCLEOTIDE SEQUENCE [LARGE SCALE GENOMIC DNA]</scope>
    <source>
        <strain evidence="1 2">JCM 16211</strain>
    </source>
</reference>